<proteinExistence type="predicted"/>
<dbReference type="PANTHER" id="PTHR44051">
    <property type="entry name" value="GLUTATHIONE S-TRANSFERASE-RELATED"/>
    <property type="match status" value="1"/>
</dbReference>
<organism evidence="3 4">
    <name type="scientific">Marilutibacter maris</name>
    <dbReference type="NCBI Taxonomy" id="1605891"/>
    <lineage>
        <taxon>Bacteria</taxon>
        <taxon>Pseudomonadati</taxon>
        <taxon>Pseudomonadota</taxon>
        <taxon>Gammaproteobacteria</taxon>
        <taxon>Lysobacterales</taxon>
        <taxon>Lysobacteraceae</taxon>
        <taxon>Marilutibacter</taxon>
    </lineage>
</organism>
<dbReference type="SFLD" id="SFLDS00019">
    <property type="entry name" value="Glutathione_Transferase_(cytos"/>
    <property type="match status" value="1"/>
</dbReference>
<accession>A0A2U9T980</accession>
<dbReference type="InterPro" id="IPR004045">
    <property type="entry name" value="Glutathione_S-Trfase_N"/>
</dbReference>
<keyword evidence="3" id="KW-0808">Transferase</keyword>
<feature type="domain" description="GST C-terminal" evidence="2">
    <location>
        <begin position="93"/>
        <end position="217"/>
    </location>
</feature>
<protein>
    <submittedName>
        <fullName evidence="3">Glutathione S-transferase</fullName>
    </submittedName>
</protein>
<dbReference type="PROSITE" id="PS50405">
    <property type="entry name" value="GST_CTER"/>
    <property type="match status" value="1"/>
</dbReference>
<dbReference type="Pfam" id="PF02798">
    <property type="entry name" value="GST_N"/>
    <property type="match status" value="1"/>
</dbReference>
<dbReference type="InterPro" id="IPR040079">
    <property type="entry name" value="Glutathione_S-Trfase"/>
</dbReference>
<dbReference type="InterPro" id="IPR010987">
    <property type="entry name" value="Glutathione-S-Trfase_C-like"/>
</dbReference>
<sequence length="217" mass="24022">MSAQSPMGTVLYGSPSTASLVVHWLLIELGIEHELVMLDFGKREQKSPEYLKLNPQGRVPTLLIDGQVLTESTAIAMHLADLYPQAGLAPAPGSAARAAYYRWMLFAAYTLMPAFRAWFYSDEVAGEEHAEAVRTRARAAIESAWEQVDAHLAANGPYLLGESMSAVDFVFTMLMRWSRNMPRPGDSWPALSALAARTKALPSFREAYAREGIEDWT</sequence>
<dbReference type="SUPFAM" id="SSF52833">
    <property type="entry name" value="Thioredoxin-like"/>
    <property type="match status" value="1"/>
</dbReference>
<name>A0A2U9T980_9GAMM</name>
<evidence type="ECO:0000313" key="3">
    <source>
        <dbReference type="EMBL" id="AWV07434.1"/>
    </source>
</evidence>
<feature type="domain" description="GST N-terminal" evidence="1">
    <location>
        <begin position="6"/>
        <end position="87"/>
    </location>
</feature>
<dbReference type="SFLD" id="SFLDG01150">
    <property type="entry name" value="Main.1:_Beta-like"/>
    <property type="match status" value="1"/>
</dbReference>
<dbReference type="SUPFAM" id="SSF47616">
    <property type="entry name" value="GST C-terminal domain-like"/>
    <property type="match status" value="1"/>
</dbReference>
<evidence type="ECO:0000259" key="2">
    <source>
        <dbReference type="PROSITE" id="PS50405"/>
    </source>
</evidence>
<dbReference type="Pfam" id="PF13410">
    <property type="entry name" value="GST_C_2"/>
    <property type="match status" value="1"/>
</dbReference>
<reference evidence="3 4" key="1">
    <citation type="submission" date="2018-05" db="EMBL/GenBank/DDBJ databases">
        <title>The complete genome of Lysobacter maris HZ9B, a marine bacterium antagonistic against terrestrial plant pathogens.</title>
        <authorList>
            <person name="Zhang X.-Q."/>
        </authorList>
    </citation>
    <scope>NUCLEOTIDE SEQUENCE [LARGE SCALE GENOMIC DNA]</scope>
    <source>
        <strain evidence="3 4">HZ9B</strain>
    </source>
</reference>
<keyword evidence="4" id="KW-1185">Reference proteome</keyword>
<dbReference type="Proteomes" id="UP000249447">
    <property type="component" value="Chromosome"/>
</dbReference>
<dbReference type="EMBL" id="CP029843">
    <property type="protein sequence ID" value="AWV07434.1"/>
    <property type="molecule type" value="Genomic_DNA"/>
</dbReference>
<evidence type="ECO:0000313" key="4">
    <source>
        <dbReference type="Proteomes" id="UP000249447"/>
    </source>
</evidence>
<evidence type="ECO:0000259" key="1">
    <source>
        <dbReference type="PROSITE" id="PS50404"/>
    </source>
</evidence>
<dbReference type="Gene3D" id="1.20.1050.10">
    <property type="match status" value="1"/>
</dbReference>
<dbReference type="CDD" id="cd03057">
    <property type="entry name" value="GST_N_Beta"/>
    <property type="match status" value="1"/>
</dbReference>
<dbReference type="PROSITE" id="PS50404">
    <property type="entry name" value="GST_NTER"/>
    <property type="match status" value="1"/>
</dbReference>
<dbReference type="InterPro" id="IPR036249">
    <property type="entry name" value="Thioredoxin-like_sf"/>
</dbReference>
<dbReference type="InterPro" id="IPR036282">
    <property type="entry name" value="Glutathione-S-Trfase_C_sf"/>
</dbReference>
<dbReference type="GO" id="GO:0016740">
    <property type="term" value="F:transferase activity"/>
    <property type="evidence" value="ECO:0007669"/>
    <property type="project" value="UniProtKB-KW"/>
</dbReference>
<dbReference type="AlphaFoldDB" id="A0A2U9T980"/>
<dbReference type="KEGG" id="lmb:C9I47_1745"/>
<dbReference type="CDD" id="cd03188">
    <property type="entry name" value="GST_C_Beta"/>
    <property type="match status" value="1"/>
</dbReference>
<dbReference type="SFLD" id="SFLDG00358">
    <property type="entry name" value="Main_(cytGST)"/>
    <property type="match status" value="1"/>
</dbReference>
<gene>
    <name evidence="3" type="ORF">C9I47_1745</name>
</gene>
<dbReference type="Gene3D" id="3.40.30.10">
    <property type="entry name" value="Glutaredoxin"/>
    <property type="match status" value="1"/>
</dbReference>
<dbReference type="PANTHER" id="PTHR44051:SF21">
    <property type="entry name" value="GLUTATHIONE S-TRANSFERASE FAMILY PROTEIN"/>
    <property type="match status" value="1"/>
</dbReference>